<feature type="domain" description="AB hydrolase-1" evidence="3">
    <location>
        <begin position="79"/>
        <end position="230"/>
    </location>
</feature>
<dbReference type="InterPro" id="IPR002410">
    <property type="entry name" value="Peptidase_S33"/>
</dbReference>
<dbReference type="SUPFAM" id="SSF53474">
    <property type="entry name" value="alpha/beta-Hydrolases"/>
    <property type="match status" value="1"/>
</dbReference>
<gene>
    <name evidence="5" type="ORF">DFR29_102434</name>
</gene>
<comment type="caution">
    <text evidence="5">The sequence shown here is derived from an EMBL/GenBank/DDBJ whole genome shotgun (WGS) entry which is preliminary data.</text>
</comment>
<dbReference type="Pfam" id="PF00561">
    <property type="entry name" value="Abhydrolase_1"/>
    <property type="match status" value="1"/>
</dbReference>
<proteinExistence type="inferred from homology"/>
<dbReference type="GO" id="GO:0016020">
    <property type="term" value="C:membrane"/>
    <property type="evidence" value="ECO:0007669"/>
    <property type="project" value="TreeGrafter"/>
</dbReference>
<evidence type="ECO:0000256" key="2">
    <source>
        <dbReference type="ARBA" id="ARBA00022801"/>
    </source>
</evidence>
<dbReference type="GO" id="GO:0008233">
    <property type="term" value="F:peptidase activity"/>
    <property type="evidence" value="ECO:0007669"/>
    <property type="project" value="InterPro"/>
</dbReference>
<organism evidence="5 6">
    <name type="scientific">Tahibacter aquaticus</name>
    <dbReference type="NCBI Taxonomy" id="520092"/>
    <lineage>
        <taxon>Bacteria</taxon>
        <taxon>Pseudomonadati</taxon>
        <taxon>Pseudomonadota</taxon>
        <taxon>Gammaproteobacteria</taxon>
        <taxon>Lysobacterales</taxon>
        <taxon>Rhodanobacteraceae</taxon>
        <taxon>Tahibacter</taxon>
    </lineage>
</organism>
<dbReference type="OrthoDB" id="4510475at2"/>
<reference evidence="5 6" key="1">
    <citation type="submission" date="2019-03" db="EMBL/GenBank/DDBJ databases">
        <title>Genomic Encyclopedia of Type Strains, Phase IV (KMG-IV): sequencing the most valuable type-strain genomes for metagenomic binning, comparative biology and taxonomic classification.</title>
        <authorList>
            <person name="Goeker M."/>
        </authorList>
    </citation>
    <scope>NUCLEOTIDE SEQUENCE [LARGE SCALE GENOMIC DNA]</scope>
    <source>
        <strain evidence="5 6">DSM 21667</strain>
    </source>
</reference>
<evidence type="ECO:0000259" key="4">
    <source>
        <dbReference type="Pfam" id="PF08386"/>
    </source>
</evidence>
<feature type="domain" description="Peptidase S33 tripeptidyl aminopeptidase-like C-terminal" evidence="4">
    <location>
        <begin position="373"/>
        <end position="467"/>
    </location>
</feature>
<dbReference type="RefSeq" id="WP_133817481.1">
    <property type="nucleotide sequence ID" value="NZ_SNZH01000002.1"/>
</dbReference>
<evidence type="ECO:0000259" key="3">
    <source>
        <dbReference type="Pfam" id="PF00561"/>
    </source>
</evidence>
<dbReference type="InterPro" id="IPR013595">
    <property type="entry name" value="Pept_S33_TAP-like_C"/>
</dbReference>
<comment type="similarity">
    <text evidence="1">Belongs to the peptidase S33 family.</text>
</comment>
<evidence type="ECO:0000313" key="6">
    <source>
        <dbReference type="Proteomes" id="UP000295293"/>
    </source>
</evidence>
<dbReference type="Proteomes" id="UP000295293">
    <property type="component" value="Unassembled WGS sequence"/>
</dbReference>
<dbReference type="Gene3D" id="3.40.50.1820">
    <property type="entry name" value="alpha/beta hydrolase"/>
    <property type="match status" value="1"/>
</dbReference>
<dbReference type="InterPro" id="IPR050266">
    <property type="entry name" value="AB_hydrolase_sf"/>
</dbReference>
<evidence type="ECO:0000256" key="1">
    <source>
        <dbReference type="ARBA" id="ARBA00010088"/>
    </source>
</evidence>
<sequence length="487" mass="51528">MLASIGAALLALSAADDSLRLGSLDFHRCELSQPRSAVTTAAWCAEFRQPENRQQPQGRQIGFRLALIKSEAAHVQADPLVLLAGGPGQAATESWSQVAGALGPARRNRHVILLDQRGTGGSNALRCDADKGVVEAAQAQALDNAAARTAAQDCLKALQAKADPALYTTTEAVADLEALRQALGGVKFNLVGISYGTRVAQQYAQRHADGVRSLVLDGVAPNELVLGSEFARVLDDSLRARFAACSQEEACKARFGDVYKELYEFREQLQKQPLPVSLRDPLTFAPLSHALDADTFSGLVRLYAYAPETAALLPLAIHEAAAGNAAPLMGQASLITDDLGASLTSGMGLSVICAEDADLLAARPEDAGLILGGDFVASMQAQCAVWPRGTRPADFHQPFRSDLPTLLLSGEFDPVTPPRYGEQVAKNLSRARHLVAPGQGHNVMGRGCLPRLLGKFVDSLQTTELDAGCIASLGATPFFLDYNGASP</sequence>
<dbReference type="InterPro" id="IPR029058">
    <property type="entry name" value="AB_hydrolase_fold"/>
</dbReference>
<dbReference type="AlphaFoldDB" id="A0A4R6Z7M8"/>
<dbReference type="Pfam" id="PF08386">
    <property type="entry name" value="Abhydrolase_4"/>
    <property type="match status" value="1"/>
</dbReference>
<evidence type="ECO:0000313" key="5">
    <source>
        <dbReference type="EMBL" id="TDR47772.1"/>
    </source>
</evidence>
<keyword evidence="6" id="KW-1185">Reference proteome</keyword>
<accession>A0A4R6Z7M8</accession>
<dbReference type="InterPro" id="IPR000073">
    <property type="entry name" value="AB_hydrolase_1"/>
</dbReference>
<dbReference type="PANTHER" id="PTHR43798">
    <property type="entry name" value="MONOACYLGLYCEROL LIPASE"/>
    <property type="match status" value="1"/>
</dbReference>
<dbReference type="EMBL" id="SNZH01000002">
    <property type="protein sequence ID" value="TDR47772.1"/>
    <property type="molecule type" value="Genomic_DNA"/>
</dbReference>
<dbReference type="PRINTS" id="PR00793">
    <property type="entry name" value="PROAMNOPTASE"/>
</dbReference>
<keyword evidence="2" id="KW-0378">Hydrolase</keyword>
<name>A0A4R6Z7M8_9GAMM</name>
<protein>
    <submittedName>
        <fullName evidence="5">TAP-like protein</fullName>
    </submittedName>
</protein>
<dbReference type="PANTHER" id="PTHR43798:SF27">
    <property type="entry name" value="HYDROLASE ALPHA_BETA HYDROLASE FOLD FAMILY"/>
    <property type="match status" value="1"/>
</dbReference>
<dbReference type="GO" id="GO:0006508">
    <property type="term" value="P:proteolysis"/>
    <property type="evidence" value="ECO:0007669"/>
    <property type="project" value="InterPro"/>
</dbReference>